<feature type="active site" description="Proton acceptor" evidence="5">
    <location>
        <position position="30"/>
    </location>
</feature>
<reference evidence="9" key="1">
    <citation type="journal article" date="2020" name="Stud. Mycol.">
        <title>101 Dothideomycetes genomes: a test case for predicting lifestyles and emergence of pathogens.</title>
        <authorList>
            <person name="Haridas S."/>
            <person name="Albert R."/>
            <person name="Binder M."/>
            <person name="Bloem J."/>
            <person name="Labutti K."/>
            <person name="Salamov A."/>
            <person name="Andreopoulos B."/>
            <person name="Baker S."/>
            <person name="Barry K."/>
            <person name="Bills G."/>
            <person name="Bluhm B."/>
            <person name="Cannon C."/>
            <person name="Castanera R."/>
            <person name="Culley D."/>
            <person name="Daum C."/>
            <person name="Ezra D."/>
            <person name="Gonzalez J."/>
            <person name="Henrissat B."/>
            <person name="Kuo A."/>
            <person name="Liang C."/>
            <person name="Lipzen A."/>
            <person name="Lutzoni F."/>
            <person name="Magnuson J."/>
            <person name="Mondo S."/>
            <person name="Nolan M."/>
            <person name="Ohm R."/>
            <person name="Pangilinan J."/>
            <person name="Park H.-J."/>
            <person name="Ramirez L."/>
            <person name="Alfaro M."/>
            <person name="Sun H."/>
            <person name="Tritt A."/>
            <person name="Yoshinaga Y."/>
            <person name="Zwiers L.-H."/>
            <person name="Turgeon B."/>
            <person name="Goodwin S."/>
            <person name="Spatafora J."/>
            <person name="Crous P."/>
            <person name="Grigoriev I."/>
        </authorList>
    </citation>
    <scope>NUCLEOTIDE SEQUENCE</scope>
    <source>
        <strain evidence="9">CBS 207.26</strain>
    </source>
</reference>
<gene>
    <name evidence="9" type="ORF">K469DRAFT_681067</name>
</gene>
<evidence type="ECO:0000256" key="1">
    <source>
        <dbReference type="ARBA" id="ARBA00009865"/>
    </source>
</evidence>
<dbReference type="PANTHER" id="PTHR43772">
    <property type="entry name" value="ENDO-1,4-BETA-XYLANASE"/>
    <property type="match status" value="1"/>
</dbReference>
<evidence type="ECO:0000313" key="9">
    <source>
        <dbReference type="EMBL" id="KAF2174607.1"/>
    </source>
</evidence>
<evidence type="ECO:0000256" key="5">
    <source>
        <dbReference type="PIRSR" id="PIRSR606710-1"/>
    </source>
</evidence>
<protein>
    <submittedName>
        <fullName evidence="9">Glycoside hydrolase family 43 protein</fullName>
    </submittedName>
</protein>
<dbReference type="OrthoDB" id="19657at2759"/>
<dbReference type="PANTHER" id="PTHR43772:SF2">
    <property type="entry name" value="PUTATIVE (AFU_ORTHOLOGUE AFUA_2G04480)-RELATED"/>
    <property type="match status" value="1"/>
</dbReference>
<dbReference type="Pfam" id="PF04616">
    <property type="entry name" value="Glyco_hydro_43"/>
    <property type="match status" value="1"/>
</dbReference>
<dbReference type="GO" id="GO:0005975">
    <property type="term" value="P:carbohydrate metabolic process"/>
    <property type="evidence" value="ECO:0007669"/>
    <property type="project" value="InterPro"/>
</dbReference>
<keyword evidence="2 7" id="KW-0378">Hydrolase</keyword>
<evidence type="ECO:0000256" key="2">
    <source>
        <dbReference type="ARBA" id="ARBA00022801"/>
    </source>
</evidence>
<keyword evidence="8" id="KW-0732">Signal</keyword>
<dbReference type="SUPFAM" id="SSF75005">
    <property type="entry name" value="Arabinanase/levansucrase/invertase"/>
    <property type="match status" value="1"/>
</dbReference>
<evidence type="ECO:0000313" key="10">
    <source>
        <dbReference type="Proteomes" id="UP000800200"/>
    </source>
</evidence>
<dbReference type="AlphaFoldDB" id="A0A6A6D5G2"/>
<evidence type="ECO:0000256" key="6">
    <source>
        <dbReference type="PIRSR" id="PIRSR606710-2"/>
    </source>
</evidence>
<dbReference type="InterPro" id="IPR052176">
    <property type="entry name" value="Glycosyl_Hydrlase_43_Enz"/>
</dbReference>
<sequence length="323" mass="35798">MHLHQIFFFACTLWAGVLAKSPVLPGLYADPNISVFGRNYYIYPTTDGFPGWGGQEFYVWKSFDLVTWTRSTQPILTLNGTSGYVPWATGNAWAPTIIEKDAKYYFYFSGHNPTYNRKTIGVAVADAPDGPFTARQTAMILNNESVTSGQAIDPAAFQDPKTGKYYLFWGNGSPLFAELADDMVSLKAGTIQAISGLADFREGSFVNFRAGAYYLTYSIDDTRSEDYRVGYATSESVTGPWTYRGIVLQKDTTQGILGTGHSSIINVPGTDDWYMAYHRFAIPDGNGTRRETTIDRVYFDQSTGFILPIKPTLESVPPQTIPA</sequence>
<feature type="site" description="Important for catalytic activity, responsible for pKa modulation of the active site Glu and correct orientation of both the proton donor and substrate" evidence="6">
    <location>
        <position position="153"/>
    </location>
</feature>
<keyword evidence="3" id="KW-0119">Carbohydrate metabolism</keyword>
<proteinExistence type="inferred from homology"/>
<name>A0A6A6D5G2_9PEZI</name>
<evidence type="ECO:0000256" key="8">
    <source>
        <dbReference type="SAM" id="SignalP"/>
    </source>
</evidence>
<evidence type="ECO:0000256" key="4">
    <source>
        <dbReference type="ARBA" id="ARBA00023295"/>
    </source>
</evidence>
<dbReference type="InterPro" id="IPR023296">
    <property type="entry name" value="Glyco_hydro_beta-prop_sf"/>
</dbReference>
<dbReference type="CDD" id="cd18828">
    <property type="entry name" value="GH43_BT3675-like"/>
    <property type="match status" value="1"/>
</dbReference>
<dbReference type="Proteomes" id="UP000800200">
    <property type="component" value="Unassembled WGS sequence"/>
</dbReference>
<feature type="chain" id="PRO_5025653952" evidence="8">
    <location>
        <begin position="20"/>
        <end position="323"/>
    </location>
</feature>
<keyword evidence="10" id="KW-1185">Reference proteome</keyword>
<evidence type="ECO:0000256" key="3">
    <source>
        <dbReference type="ARBA" id="ARBA00023277"/>
    </source>
</evidence>
<comment type="similarity">
    <text evidence="1 7">Belongs to the glycosyl hydrolase 43 family.</text>
</comment>
<keyword evidence="4 7" id="KW-0326">Glycosidase</keyword>
<feature type="active site" description="Proton donor" evidence="5">
    <location>
        <position position="202"/>
    </location>
</feature>
<dbReference type="EMBL" id="ML994815">
    <property type="protein sequence ID" value="KAF2174607.1"/>
    <property type="molecule type" value="Genomic_DNA"/>
</dbReference>
<dbReference type="Gene3D" id="2.115.10.20">
    <property type="entry name" value="Glycosyl hydrolase domain, family 43"/>
    <property type="match status" value="1"/>
</dbReference>
<dbReference type="InterPro" id="IPR006710">
    <property type="entry name" value="Glyco_hydro_43"/>
</dbReference>
<evidence type="ECO:0000256" key="7">
    <source>
        <dbReference type="RuleBase" id="RU361187"/>
    </source>
</evidence>
<organism evidence="9 10">
    <name type="scientific">Zopfia rhizophila CBS 207.26</name>
    <dbReference type="NCBI Taxonomy" id="1314779"/>
    <lineage>
        <taxon>Eukaryota</taxon>
        <taxon>Fungi</taxon>
        <taxon>Dikarya</taxon>
        <taxon>Ascomycota</taxon>
        <taxon>Pezizomycotina</taxon>
        <taxon>Dothideomycetes</taxon>
        <taxon>Dothideomycetes incertae sedis</taxon>
        <taxon>Zopfiaceae</taxon>
        <taxon>Zopfia</taxon>
    </lineage>
</organism>
<accession>A0A6A6D5G2</accession>
<feature type="signal peptide" evidence="8">
    <location>
        <begin position="1"/>
        <end position="19"/>
    </location>
</feature>
<dbReference type="GO" id="GO:0004553">
    <property type="term" value="F:hydrolase activity, hydrolyzing O-glycosyl compounds"/>
    <property type="evidence" value="ECO:0007669"/>
    <property type="project" value="InterPro"/>
</dbReference>